<dbReference type="RefSeq" id="XP_013336512.1">
    <property type="nucleotide sequence ID" value="XM_013481058.1"/>
</dbReference>
<reference evidence="3" key="2">
    <citation type="submission" date="2013-10" db="EMBL/GenBank/DDBJ databases">
        <authorList>
            <person name="Aslett M."/>
        </authorList>
    </citation>
    <scope>NUCLEOTIDE SEQUENCE [LARGE SCALE GENOMIC DNA]</scope>
    <source>
        <strain evidence="3">Weybridge</strain>
    </source>
</reference>
<dbReference type="GeneID" id="25336538"/>
<feature type="domain" description="BRCT" evidence="2">
    <location>
        <begin position="404"/>
        <end position="502"/>
    </location>
</feature>
<accession>U6M6K8</accession>
<dbReference type="EMBL" id="HG720933">
    <property type="protein sequence ID" value="CDJ59867.1"/>
    <property type="molecule type" value="Genomic_DNA"/>
</dbReference>
<feature type="compositionally biased region" description="Basic and acidic residues" evidence="1">
    <location>
        <begin position="519"/>
        <end position="537"/>
    </location>
</feature>
<feature type="region of interest" description="Disordered" evidence="1">
    <location>
        <begin position="510"/>
        <end position="552"/>
    </location>
</feature>
<evidence type="ECO:0000256" key="1">
    <source>
        <dbReference type="SAM" id="MobiDB-lite"/>
    </source>
</evidence>
<name>U6M6K8_EIMMA</name>
<feature type="compositionally biased region" description="Basic and acidic residues" evidence="1">
    <location>
        <begin position="585"/>
        <end position="599"/>
    </location>
</feature>
<dbReference type="Proteomes" id="UP000030763">
    <property type="component" value="Unassembled WGS sequence"/>
</dbReference>
<feature type="compositionally biased region" description="Basic residues" evidence="1">
    <location>
        <begin position="221"/>
        <end position="230"/>
    </location>
</feature>
<keyword evidence="4" id="KW-1185">Reference proteome</keyword>
<dbReference type="PROSITE" id="PS50172">
    <property type="entry name" value="BRCT"/>
    <property type="match status" value="1"/>
</dbReference>
<feature type="region of interest" description="Disordered" evidence="1">
    <location>
        <begin position="574"/>
        <end position="669"/>
    </location>
</feature>
<organism evidence="3 4">
    <name type="scientific">Eimeria maxima</name>
    <name type="common">Coccidian parasite</name>
    <dbReference type="NCBI Taxonomy" id="5804"/>
    <lineage>
        <taxon>Eukaryota</taxon>
        <taxon>Sar</taxon>
        <taxon>Alveolata</taxon>
        <taxon>Apicomplexa</taxon>
        <taxon>Conoidasida</taxon>
        <taxon>Coccidia</taxon>
        <taxon>Eucoccidiorida</taxon>
        <taxon>Eimeriorina</taxon>
        <taxon>Eimeriidae</taxon>
        <taxon>Eimeria</taxon>
    </lineage>
</organism>
<reference evidence="3" key="1">
    <citation type="submission" date="2013-10" db="EMBL/GenBank/DDBJ databases">
        <title>Genomic analysis of the causative agents of coccidiosis in chickens.</title>
        <authorList>
            <person name="Reid A.J."/>
            <person name="Blake D."/>
            <person name="Billington K."/>
            <person name="Browne H."/>
            <person name="Dunn M."/>
            <person name="Hung S."/>
            <person name="Kawahara F."/>
            <person name="Miranda-Saavedra D."/>
            <person name="Mourier T."/>
            <person name="Nagra H."/>
            <person name="Otto T.D."/>
            <person name="Rawlings N."/>
            <person name="Sanchez A."/>
            <person name="Sanders M."/>
            <person name="Subramaniam C."/>
            <person name="Tay Y."/>
            <person name="Dear P."/>
            <person name="Doerig C."/>
            <person name="Gruber A."/>
            <person name="Parkinson J."/>
            <person name="Shirley M."/>
            <person name="Wan K.L."/>
            <person name="Berriman M."/>
            <person name="Tomley F."/>
            <person name="Pain A."/>
        </authorList>
    </citation>
    <scope>NUCLEOTIDE SEQUENCE [LARGE SCALE GENOMIC DNA]</scope>
    <source>
        <strain evidence="3">Weybridge</strain>
    </source>
</reference>
<evidence type="ECO:0000259" key="2">
    <source>
        <dbReference type="PROSITE" id="PS50172"/>
    </source>
</evidence>
<dbReference type="SUPFAM" id="SSF52113">
    <property type="entry name" value="BRCT domain"/>
    <property type="match status" value="1"/>
</dbReference>
<dbReference type="AlphaFoldDB" id="U6M6K8"/>
<dbReference type="Gene3D" id="3.40.50.10190">
    <property type="entry name" value="BRCT domain"/>
    <property type="match status" value="1"/>
</dbReference>
<proteinExistence type="predicted"/>
<dbReference type="OrthoDB" id="2384350at2759"/>
<evidence type="ECO:0000313" key="4">
    <source>
        <dbReference type="Proteomes" id="UP000030763"/>
    </source>
</evidence>
<dbReference type="OMA" id="AFEWKPQ"/>
<gene>
    <name evidence="3" type="ORF">EMWEY_00025520</name>
</gene>
<sequence length="854" mass="92602">MQRAAETLLRRSLAEGAVTMAELQGFSQMDYAGVARILKLDAALSEAVVAVKLQEINGATLLAIQPTNFASALSLSQSQQGDHLEAFLSALKEVAKNPNAGAQQQGIAAADAAGTAAVIATKRNQRSHPGTGAAAASVQRKVPALTKGLHAPRVSGLKRPAPVAPVLENVVVPPAPVPLSVTSPVTREGEAQLIQQLTDPPVPLEGKGSFATESREQCQKREKRRNKSTRGKSGGEDEVKNLQRMEQKKLQQQQQEIANLANGKTRLRAKLISWAASILALKNRFDVELRRQVVYRSKRALLSTTGFPEGAGVQNELPSLVRRLGSLDGLSVAFEWKPQNPEQISYLICSNKLTRPTVKLYFALVNGAFILTEEFLQEAKKQKVWPDPRHFQRPDFPSVEQREKTRWLLRSLRICIDGPYRPSGLSKHQLQALAIAAGGVIGDDASAAVRLLEDAEALRRRQARGLWDFQGEKRAKPIAISTKWLLDCIRLWQLLPRDQHVLSLSCSPPNNSGKRLKGGKREISIEKKEKTEGEPKIPPECMQEGGNRSTLSDGLKVQQPRVAGFEQIVENQTMRGRKPGTGIVSKKDAPQQEQVEKSEPSLVQSHVQPRGSPIAKDAGQQAIKKPPSGKRLRNEEMKLGGNASRKKKTHTSLEKEKHGTNVPPHATDVCPESVCEVPATSDEAVAVSLDTATTPGEQSHHASKLTVGIPELEAGCRDIDDRLGTLPAVGDWEPREDASSVGVMAAREASSASAAPDQAAENSPQRDCPAIISHTTAGGKSANLAGVHLDVAGLFEPDEAGSAVYNFDLQDQCSLGQKFEDIHRDGIANTQRDAVCHLDENIPSNNCQDRMGDL</sequence>
<protein>
    <recommendedName>
        <fullName evidence="2">BRCT domain-containing protein</fullName>
    </recommendedName>
</protein>
<evidence type="ECO:0000313" key="3">
    <source>
        <dbReference type="EMBL" id="CDJ59867.1"/>
    </source>
</evidence>
<feature type="region of interest" description="Disordered" evidence="1">
    <location>
        <begin position="194"/>
        <end position="240"/>
    </location>
</feature>
<dbReference type="InterPro" id="IPR001357">
    <property type="entry name" value="BRCT_dom"/>
</dbReference>
<dbReference type="InterPro" id="IPR036420">
    <property type="entry name" value="BRCT_dom_sf"/>
</dbReference>
<dbReference type="VEuPathDB" id="ToxoDB:EMWEY_00025520"/>